<protein>
    <submittedName>
        <fullName evidence="1">Uncharacterized protein</fullName>
    </submittedName>
</protein>
<dbReference type="EMBL" id="HE576755">
    <property type="protein sequence ID" value="CCC69792.1"/>
    <property type="molecule type" value="Genomic_DNA"/>
</dbReference>
<dbReference type="GeneID" id="96903399"/>
<organism evidence="1 2">
    <name type="scientific">Naumovozyma castellii</name>
    <name type="common">Yeast</name>
    <name type="synonym">Saccharomyces castellii</name>
    <dbReference type="NCBI Taxonomy" id="27288"/>
    <lineage>
        <taxon>Eukaryota</taxon>
        <taxon>Fungi</taxon>
        <taxon>Dikarya</taxon>
        <taxon>Ascomycota</taxon>
        <taxon>Saccharomycotina</taxon>
        <taxon>Saccharomycetes</taxon>
        <taxon>Saccharomycetales</taxon>
        <taxon>Saccharomycetaceae</taxon>
        <taxon>Naumovozyma</taxon>
    </lineage>
</organism>
<dbReference type="KEGG" id="ncs:NCAS_0D02110"/>
<keyword evidence="2" id="KW-1185">Reference proteome</keyword>
<sequence length="317" mass="36638">MIYDGDNEDEKENRDATDIGNGATLRYKTTEVLIIRGPWAENKLFLFSFTNSDKWGLESVVEKKINEAGGYERINCILAKEAPPLKSYDPKMDRVYGKESSFSDENVNLRITSVRSDHLLGKNPPAVLMTGTNNIVNFPFWRLWEHLYGELKEREEPATAWKMRRLFIQTNMRVRSTLKAIPDEDLPYKEYRFSSHLNFDVNMDEYAKLKFSGIYSCGLGIYSKVWNVILCRSLFETLSEKEEEEVDTDADLVKVANTLMDDEGITETLEPVMDDEHRTRHRRTPTKFGESTYASRTLFKNSSNTRSSLTFRSVSNI</sequence>
<dbReference type="Proteomes" id="UP000001640">
    <property type="component" value="Chromosome 4"/>
</dbReference>
<dbReference type="InParanoid" id="G0VE02"/>
<reference key="2">
    <citation type="submission" date="2011-08" db="EMBL/GenBank/DDBJ databases">
        <title>Genome sequence of Naumovozyma castellii.</title>
        <authorList>
            <person name="Gordon J.L."/>
            <person name="Armisen D."/>
            <person name="Proux-Wera E."/>
            <person name="OhEigeartaigh S.S."/>
            <person name="Byrne K.P."/>
            <person name="Wolfe K.H."/>
        </authorList>
    </citation>
    <scope>NUCLEOTIDE SEQUENCE</scope>
    <source>
        <strain>Type strain:CBS 4309</strain>
    </source>
</reference>
<gene>
    <name evidence="1" type="primary">NCAS0D02110</name>
    <name evidence="1" type="ordered locus">NCAS_0D02110</name>
</gene>
<evidence type="ECO:0000313" key="2">
    <source>
        <dbReference type="Proteomes" id="UP000001640"/>
    </source>
</evidence>
<proteinExistence type="predicted"/>
<dbReference type="HOGENOM" id="CLU_774077_0_0_1"/>
<dbReference type="RefSeq" id="XP_003676154.1">
    <property type="nucleotide sequence ID" value="XM_003676106.1"/>
</dbReference>
<dbReference type="AlphaFoldDB" id="G0VE02"/>
<reference evidence="1 2" key="1">
    <citation type="journal article" date="2011" name="Proc. Natl. Acad. Sci. U.S.A.">
        <title>Evolutionary erosion of yeast sex chromosomes by mating-type switching accidents.</title>
        <authorList>
            <person name="Gordon J.L."/>
            <person name="Armisen D."/>
            <person name="Proux-Wera E."/>
            <person name="Oheigeartaigh S.S."/>
            <person name="Byrne K.P."/>
            <person name="Wolfe K.H."/>
        </authorList>
    </citation>
    <scope>NUCLEOTIDE SEQUENCE [LARGE SCALE GENOMIC DNA]</scope>
    <source>
        <strain evidence="2">ATCC 76901 / BCRC 22586 / CBS 4309 / NBRC 1992 / NRRL Y-12630</strain>
    </source>
</reference>
<name>G0VE02_NAUCA</name>
<evidence type="ECO:0000313" key="1">
    <source>
        <dbReference type="EMBL" id="CCC69792.1"/>
    </source>
</evidence>
<accession>G0VE02</accession>